<dbReference type="PANTHER" id="PTHR47704:SF1">
    <property type="entry name" value="POTASSIUM TRANSPORTER KIMA"/>
    <property type="match status" value="1"/>
</dbReference>
<keyword evidence="4 6" id="KW-0472">Membrane</keyword>
<feature type="transmembrane region" description="Helical" evidence="6">
    <location>
        <begin position="347"/>
        <end position="368"/>
    </location>
</feature>
<dbReference type="Gene3D" id="1.20.1740.10">
    <property type="entry name" value="Amino acid/polyamine transporter I"/>
    <property type="match status" value="1"/>
</dbReference>
<evidence type="ECO:0000256" key="2">
    <source>
        <dbReference type="ARBA" id="ARBA00022692"/>
    </source>
</evidence>
<dbReference type="GO" id="GO:0016020">
    <property type="term" value="C:membrane"/>
    <property type="evidence" value="ECO:0007669"/>
    <property type="project" value="UniProtKB-SubCell"/>
</dbReference>
<organism evidence="7 8">
    <name type="scientific">Phytohabitans flavus</name>
    <dbReference type="NCBI Taxonomy" id="1076124"/>
    <lineage>
        <taxon>Bacteria</taxon>
        <taxon>Bacillati</taxon>
        <taxon>Actinomycetota</taxon>
        <taxon>Actinomycetes</taxon>
        <taxon>Micromonosporales</taxon>
        <taxon>Micromonosporaceae</taxon>
    </lineage>
</organism>
<sequence length="394" mass="41336">MGEERDDADRDKPTTSLSPSAEFPPLSAQDVEALRRFGEQWQVEAPVRALPVDPELPPSGPSAAHIRRPNERFRPDQPGELTATPAAEWPDTRLGRLTVRVRRVLLGPPLTTKAVLRERLRKLVALPVLSSDLLSSVAYGPEALLTVLVLAGSAALGLSLPMAAVLVVLMLAVGASYRQTVRAYPHGAGSYLVASDSIGPRAGVTAAVGLILDYVLTVAVSVSAGIAAITSAMPALAPLTVPLSLLIVAVLLTGNLRGIRAAGNIFAAPTYLFLGAIGATIVVGLAQAGARGFTVVQPPHVPPTEALGVLLVARAFASGATSMTGIEAVSNAVPALRPTEWRNARTVLTWMVSFLVLLFAGLILLIYLNGLVPRPGETMLSQLAHHTFPTDRGM</sequence>
<dbReference type="KEGG" id="pfla:Pflav_029340"/>
<reference evidence="7 8" key="2">
    <citation type="submission" date="2020-03" db="EMBL/GenBank/DDBJ databases">
        <authorList>
            <person name="Ichikawa N."/>
            <person name="Kimura A."/>
            <person name="Kitahashi Y."/>
            <person name="Uohara A."/>
        </authorList>
    </citation>
    <scope>NUCLEOTIDE SEQUENCE [LARGE SCALE GENOMIC DNA]</scope>
    <source>
        <strain evidence="7 8">NBRC 107702</strain>
    </source>
</reference>
<feature type="transmembrane region" description="Helical" evidence="6">
    <location>
        <begin position="265"/>
        <end position="286"/>
    </location>
</feature>
<evidence type="ECO:0000313" key="8">
    <source>
        <dbReference type="Proteomes" id="UP000502508"/>
    </source>
</evidence>
<gene>
    <name evidence="7" type="ORF">Pflav_029340</name>
</gene>
<dbReference type="InterPro" id="IPR053153">
    <property type="entry name" value="APC_K+_Transporter"/>
</dbReference>
<dbReference type="GO" id="GO:0022857">
    <property type="term" value="F:transmembrane transporter activity"/>
    <property type="evidence" value="ECO:0007669"/>
    <property type="project" value="InterPro"/>
</dbReference>
<feature type="transmembrane region" description="Helical" evidence="6">
    <location>
        <begin position="204"/>
        <end position="229"/>
    </location>
</feature>
<reference evidence="7 8" key="1">
    <citation type="submission" date="2020-03" db="EMBL/GenBank/DDBJ databases">
        <title>Whole genome shotgun sequence of Phytohabitans flavus NBRC 107702.</title>
        <authorList>
            <person name="Komaki H."/>
            <person name="Tamura T."/>
        </authorList>
    </citation>
    <scope>NUCLEOTIDE SEQUENCE [LARGE SCALE GENOMIC DNA]</scope>
    <source>
        <strain evidence="7 8">NBRC 107702</strain>
    </source>
</reference>
<feature type="transmembrane region" description="Helical" evidence="6">
    <location>
        <begin position="147"/>
        <end position="173"/>
    </location>
</feature>
<dbReference type="EMBL" id="AP022870">
    <property type="protein sequence ID" value="BCB76524.1"/>
    <property type="molecule type" value="Genomic_DNA"/>
</dbReference>
<evidence type="ECO:0000313" key="7">
    <source>
        <dbReference type="EMBL" id="BCB76524.1"/>
    </source>
</evidence>
<protein>
    <recommendedName>
        <fullName evidence="9">Amino acid permease</fullName>
    </recommendedName>
</protein>
<keyword evidence="8" id="KW-1185">Reference proteome</keyword>
<dbReference type="RefSeq" id="WP_269474499.1">
    <property type="nucleotide sequence ID" value="NZ_AP022870.1"/>
</dbReference>
<accession>A0A6F8XRR1</accession>
<evidence type="ECO:0000256" key="3">
    <source>
        <dbReference type="ARBA" id="ARBA00022989"/>
    </source>
</evidence>
<feature type="region of interest" description="Disordered" evidence="5">
    <location>
        <begin position="48"/>
        <end position="84"/>
    </location>
</feature>
<name>A0A6F8XRR1_9ACTN</name>
<feature type="transmembrane region" description="Helical" evidence="6">
    <location>
        <begin position="235"/>
        <end position="253"/>
    </location>
</feature>
<feature type="transmembrane region" description="Helical" evidence="6">
    <location>
        <begin position="123"/>
        <end position="141"/>
    </location>
</feature>
<dbReference type="Pfam" id="PF13520">
    <property type="entry name" value="AA_permease_2"/>
    <property type="match status" value="1"/>
</dbReference>
<proteinExistence type="predicted"/>
<feature type="compositionally biased region" description="Basic and acidic residues" evidence="5">
    <location>
        <begin position="68"/>
        <end position="77"/>
    </location>
</feature>
<dbReference type="AlphaFoldDB" id="A0A6F8XRR1"/>
<evidence type="ECO:0000256" key="6">
    <source>
        <dbReference type="SAM" id="Phobius"/>
    </source>
</evidence>
<evidence type="ECO:0008006" key="9">
    <source>
        <dbReference type="Google" id="ProtNLM"/>
    </source>
</evidence>
<dbReference type="InterPro" id="IPR002293">
    <property type="entry name" value="AA/rel_permease1"/>
</dbReference>
<evidence type="ECO:0000256" key="4">
    <source>
        <dbReference type="ARBA" id="ARBA00023136"/>
    </source>
</evidence>
<evidence type="ECO:0000256" key="5">
    <source>
        <dbReference type="SAM" id="MobiDB-lite"/>
    </source>
</evidence>
<feature type="region of interest" description="Disordered" evidence="5">
    <location>
        <begin position="1"/>
        <end position="28"/>
    </location>
</feature>
<keyword evidence="2 6" id="KW-0812">Transmembrane</keyword>
<evidence type="ECO:0000256" key="1">
    <source>
        <dbReference type="ARBA" id="ARBA00004141"/>
    </source>
</evidence>
<comment type="subcellular location">
    <subcellularLocation>
        <location evidence="1">Membrane</location>
        <topology evidence="1">Multi-pass membrane protein</topology>
    </subcellularLocation>
</comment>
<keyword evidence="3 6" id="KW-1133">Transmembrane helix</keyword>
<dbReference type="Proteomes" id="UP000502508">
    <property type="component" value="Chromosome"/>
</dbReference>
<dbReference type="PANTHER" id="PTHR47704">
    <property type="entry name" value="POTASSIUM TRANSPORTER KIMA"/>
    <property type="match status" value="1"/>
</dbReference>